<gene>
    <name evidence="2" type="ORF">AO067_19285</name>
</gene>
<comment type="caution">
    <text evidence="2">The sequence shown here is derived from an EMBL/GenBank/DDBJ whole genome shotgun (WGS) entry which is preliminary data.</text>
</comment>
<keyword evidence="3" id="KW-1185">Reference proteome</keyword>
<evidence type="ECO:0000313" key="2">
    <source>
        <dbReference type="EMBL" id="KTB66948.1"/>
    </source>
</evidence>
<sequence>MNKQRPDLQLNPWPESAESEEQSASLILYLIAIPLFILATLLILNGLFSESLSSTAIGVVGAAAALVVQFKQADH</sequence>
<dbReference type="Proteomes" id="UP000053048">
    <property type="component" value="Unassembled WGS sequence"/>
</dbReference>
<organism evidence="2 3">
    <name type="scientific">Pseudomonas viridiflava ICMP 13104</name>
    <dbReference type="NCBI Taxonomy" id="1198305"/>
    <lineage>
        <taxon>Bacteria</taxon>
        <taxon>Pseudomonadati</taxon>
        <taxon>Pseudomonadota</taxon>
        <taxon>Gammaproteobacteria</taxon>
        <taxon>Pseudomonadales</taxon>
        <taxon>Pseudomonadaceae</taxon>
        <taxon>Pseudomonas</taxon>
    </lineage>
</organism>
<evidence type="ECO:0000256" key="1">
    <source>
        <dbReference type="SAM" id="Phobius"/>
    </source>
</evidence>
<keyword evidence="1" id="KW-0472">Membrane</keyword>
<keyword evidence="1" id="KW-0812">Transmembrane</keyword>
<dbReference type="EMBL" id="LKEJ01000113">
    <property type="protein sequence ID" value="KTB66948.1"/>
    <property type="molecule type" value="Genomic_DNA"/>
</dbReference>
<evidence type="ECO:0000313" key="3">
    <source>
        <dbReference type="Proteomes" id="UP000053048"/>
    </source>
</evidence>
<accession>A0A0W0I1G6</accession>
<name>A0A0W0I1G6_PSEVI</name>
<keyword evidence="1" id="KW-1133">Transmembrane helix</keyword>
<dbReference type="AlphaFoldDB" id="A0A0W0I1G6"/>
<proteinExistence type="predicted"/>
<feature type="transmembrane region" description="Helical" evidence="1">
    <location>
        <begin position="26"/>
        <end position="45"/>
    </location>
</feature>
<protein>
    <submittedName>
        <fullName evidence="2">Terminase</fullName>
    </submittedName>
</protein>
<feature type="transmembrane region" description="Helical" evidence="1">
    <location>
        <begin position="51"/>
        <end position="70"/>
    </location>
</feature>
<reference evidence="2 3" key="1">
    <citation type="submission" date="2015-09" db="EMBL/GenBank/DDBJ databases">
        <title>Genome sequence of ICMP 13104.</title>
        <authorList>
            <person name="Visnovsky S."/>
            <person name="Lu A."/>
            <person name="Panda P."/>
            <person name="Pitman A."/>
        </authorList>
    </citation>
    <scope>NUCLEOTIDE SEQUENCE [LARGE SCALE GENOMIC DNA]</scope>
    <source>
        <strain evidence="2 3">ICMP 13104</strain>
    </source>
</reference>